<name>A0ABS6XS92_9FLAO</name>
<keyword evidence="2" id="KW-1185">Reference proteome</keyword>
<dbReference type="Proteomes" id="UP000812031">
    <property type="component" value="Unassembled WGS sequence"/>
</dbReference>
<reference evidence="1 2" key="1">
    <citation type="submission" date="2021-07" db="EMBL/GenBank/DDBJ databases">
        <title>Flavobacterium sp. nov. isolated from sediment on the Taihu Lake.</title>
        <authorList>
            <person name="Qu J.-H."/>
        </authorList>
    </citation>
    <scope>NUCLEOTIDE SEQUENCE [LARGE SCALE GENOMIC DNA]</scope>
    <source>
        <strain evidence="1 2">NAS39</strain>
    </source>
</reference>
<accession>A0ABS6XS92</accession>
<evidence type="ECO:0000313" key="2">
    <source>
        <dbReference type="Proteomes" id="UP000812031"/>
    </source>
</evidence>
<proteinExistence type="predicted"/>
<dbReference type="EMBL" id="JAHWYN010000003">
    <property type="protein sequence ID" value="MBW4359546.1"/>
    <property type="molecule type" value="Genomic_DNA"/>
</dbReference>
<organism evidence="1 2">
    <name type="scientific">Flavobacterium taihuense</name>
    <dbReference type="NCBI Taxonomy" id="2857508"/>
    <lineage>
        <taxon>Bacteria</taxon>
        <taxon>Pseudomonadati</taxon>
        <taxon>Bacteroidota</taxon>
        <taxon>Flavobacteriia</taxon>
        <taxon>Flavobacteriales</taxon>
        <taxon>Flavobacteriaceae</taxon>
        <taxon>Flavobacterium</taxon>
    </lineage>
</organism>
<comment type="caution">
    <text evidence="1">The sequence shown here is derived from an EMBL/GenBank/DDBJ whole genome shotgun (WGS) entry which is preliminary data.</text>
</comment>
<evidence type="ECO:0000313" key="1">
    <source>
        <dbReference type="EMBL" id="MBW4359546.1"/>
    </source>
</evidence>
<gene>
    <name evidence="1" type="ORF">KZH69_03510</name>
</gene>
<dbReference type="RefSeq" id="WP_219316081.1">
    <property type="nucleotide sequence ID" value="NZ_JAHWYN010000003.1"/>
</dbReference>
<sequence>MKKIASIILFSTLLVTLFYNALGYRMLFAFDQEQEWVTAMKKIPDPEFKVISMNASLYAFADDTELEYVNENITINNKSYHIFKKQIKDNILNLYYLPNINTSLSTQEIENIVDVQLFNGLNDNKGASKKIIKTFTVDYFIQHPESIAISNTENFKSIPLISFSKEKLHAGFVPSFYSPPDFV</sequence>
<protein>
    <submittedName>
        <fullName evidence="1">Uncharacterized protein</fullName>
    </submittedName>
</protein>